<feature type="region of interest" description="Disordered" evidence="1">
    <location>
        <begin position="73"/>
        <end position="115"/>
    </location>
</feature>
<gene>
    <name evidence="2" type="ORF">FA15DRAFT_708894</name>
</gene>
<evidence type="ECO:0000256" key="1">
    <source>
        <dbReference type="SAM" id="MobiDB-lite"/>
    </source>
</evidence>
<dbReference type="Proteomes" id="UP000307440">
    <property type="component" value="Unassembled WGS sequence"/>
</dbReference>
<keyword evidence="3" id="KW-1185">Reference proteome</keyword>
<evidence type="ECO:0000313" key="2">
    <source>
        <dbReference type="EMBL" id="TFK19530.1"/>
    </source>
</evidence>
<dbReference type="AlphaFoldDB" id="A0A5C3KHG1"/>
<evidence type="ECO:0000313" key="3">
    <source>
        <dbReference type="Proteomes" id="UP000307440"/>
    </source>
</evidence>
<protein>
    <submittedName>
        <fullName evidence="2">Uncharacterized protein</fullName>
    </submittedName>
</protein>
<accession>A0A5C3KHG1</accession>
<name>A0A5C3KHG1_COPMA</name>
<dbReference type="EMBL" id="ML210336">
    <property type="protein sequence ID" value="TFK19530.1"/>
    <property type="molecule type" value="Genomic_DNA"/>
</dbReference>
<feature type="compositionally biased region" description="Basic and acidic residues" evidence="1">
    <location>
        <begin position="79"/>
        <end position="105"/>
    </location>
</feature>
<sequence>MALNLSLLSASNSNITSYAGDPKALLVAYECLSLVHYALQAIAPQMIIFQVTTGRSWVKTNKSSAEALSQSLAFNHGPQPEESHLSGRLTRNDEEMITEERRTDPDETPNVRFKE</sequence>
<reference evidence="2 3" key="1">
    <citation type="journal article" date="2019" name="Nat. Ecol. Evol.">
        <title>Megaphylogeny resolves global patterns of mushroom evolution.</title>
        <authorList>
            <person name="Varga T."/>
            <person name="Krizsan K."/>
            <person name="Foldi C."/>
            <person name="Dima B."/>
            <person name="Sanchez-Garcia M."/>
            <person name="Sanchez-Ramirez S."/>
            <person name="Szollosi G.J."/>
            <person name="Szarkandi J.G."/>
            <person name="Papp V."/>
            <person name="Albert L."/>
            <person name="Andreopoulos W."/>
            <person name="Angelini C."/>
            <person name="Antonin V."/>
            <person name="Barry K.W."/>
            <person name="Bougher N.L."/>
            <person name="Buchanan P."/>
            <person name="Buyck B."/>
            <person name="Bense V."/>
            <person name="Catcheside P."/>
            <person name="Chovatia M."/>
            <person name="Cooper J."/>
            <person name="Damon W."/>
            <person name="Desjardin D."/>
            <person name="Finy P."/>
            <person name="Geml J."/>
            <person name="Haridas S."/>
            <person name="Hughes K."/>
            <person name="Justo A."/>
            <person name="Karasinski D."/>
            <person name="Kautmanova I."/>
            <person name="Kiss B."/>
            <person name="Kocsube S."/>
            <person name="Kotiranta H."/>
            <person name="LaButti K.M."/>
            <person name="Lechner B.E."/>
            <person name="Liimatainen K."/>
            <person name="Lipzen A."/>
            <person name="Lukacs Z."/>
            <person name="Mihaltcheva S."/>
            <person name="Morgado L.N."/>
            <person name="Niskanen T."/>
            <person name="Noordeloos M.E."/>
            <person name="Ohm R.A."/>
            <person name="Ortiz-Santana B."/>
            <person name="Ovrebo C."/>
            <person name="Racz N."/>
            <person name="Riley R."/>
            <person name="Savchenko A."/>
            <person name="Shiryaev A."/>
            <person name="Soop K."/>
            <person name="Spirin V."/>
            <person name="Szebenyi C."/>
            <person name="Tomsovsky M."/>
            <person name="Tulloss R.E."/>
            <person name="Uehling J."/>
            <person name="Grigoriev I.V."/>
            <person name="Vagvolgyi C."/>
            <person name="Papp T."/>
            <person name="Martin F.M."/>
            <person name="Miettinen O."/>
            <person name="Hibbett D.S."/>
            <person name="Nagy L.G."/>
        </authorList>
    </citation>
    <scope>NUCLEOTIDE SEQUENCE [LARGE SCALE GENOMIC DNA]</scope>
    <source>
        <strain evidence="2 3">CBS 121175</strain>
    </source>
</reference>
<proteinExistence type="predicted"/>
<organism evidence="2 3">
    <name type="scientific">Coprinopsis marcescibilis</name>
    <name type="common">Agaric fungus</name>
    <name type="synonym">Psathyrella marcescibilis</name>
    <dbReference type="NCBI Taxonomy" id="230819"/>
    <lineage>
        <taxon>Eukaryota</taxon>
        <taxon>Fungi</taxon>
        <taxon>Dikarya</taxon>
        <taxon>Basidiomycota</taxon>
        <taxon>Agaricomycotina</taxon>
        <taxon>Agaricomycetes</taxon>
        <taxon>Agaricomycetidae</taxon>
        <taxon>Agaricales</taxon>
        <taxon>Agaricineae</taxon>
        <taxon>Psathyrellaceae</taxon>
        <taxon>Coprinopsis</taxon>
    </lineage>
</organism>